<keyword evidence="4 7" id="KW-0863">Zinc-finger</keyword>
<feature type="domain" description="CCT" evidence="10">
    <location>
        <begin position="362"/>
        <end position="404"/>
    </location>
</feature>
<reference evidence="11" key="1">
    <citation type="submission" date="2022-04" db="EMBL/GenBank/DDBJ databases">
        <title>Carnegiea gigantea Genome sequencing and assembly v2.</title>
        <authorList>
            <person name="Copetti D."/>
            <person name="Sanderson M.J."/>
            <person name="Burquez A."/>
            <person name="Wojciechowski M.F."/>
        </authorList>
    </citation>
    <scope>NUCLEOTIDE SEQUENCE</scope>
    <source>
        <strain evidence="11">SGP5-SGP5p</strain>
        <tissue evidence="11">Aerial part</tissue>
    </source>
</reference>
<dbReference type="SMART" id="SM00336">
    <property type="entry name" value="BBOX"/>
    <property type="match status" value="1"/>
</dbReference>
<evidence type="ECO:0000256" key="5">
    <source>
        <dbReference type="ARBA" id="ARBA00022833"/>
    </source>
</evidence>
<accession>A0A9Q1QJV5</accession>
<dbReference type="EMBL" id="JAKOGI010000078">
    <property type="protein sequence ID" value="KAJ8445333.1"/>
    <property type="molecule type" value="Genomic_DNA"/>
</dbReference>
<keyword evidence="5" id="KW-0862">Zinc</keyword>
<evidence type="ECO:0000313" key="12">
    <source>
        <dbReference type="Proteomes" id="UP001153076"/>
    </source>
</evidence>
<evidence type="ECO:0000256" key="1">
    <source>
        <dbReference type="ARBA" id="ARBA00004123"/>
    </source>
</evidence>
<dbReference type="InterPro" id="IPR052453">
    <property type="entry name" value="CONSTANS-like_ZF"/>
</dbReference>
<organism evidence="11 12">
    <name type="scientific">Carnegiea gigantea</name>
    <dbReference type="NCBI Taxonomy" id="171969"/>
    <lineage>
        <taxon>Eukaryota</taxon>
        <taxon>Viridiplantae</taxon>
        <taxon>Streptophyta</taxon>
        <taxon>Embryophyta</taxon>
        <taxon>Tracheophyta</taxon>
        <taxon>Spermatophyta</taxon>
        <taxon>Magnoliopsida</taxon>
        <taxon>eudicotyledons</taxon>
        <taxon>Gunneridae</taxon>
        <taxon>Pentapetalae</taxon>
        <taxon>Caryophyllales</taxon>
        <taxon>Cactineae</taxon>
        <taxon>Cactaceae</taxon>
        <taxon>Cactoideae</taxon>
        <taxon>Echinocereeae</taxon>
        <taxon>Carnegiea</taxon>
    </lineage>
</organism>
<dbReference type="InterPro" id="IPR000315">
    <property type="entry name" value="Znf_B-box"/>
</dbReference>
<evidence type="ECO:0000256" key="7">
    <source>
        <dbReference type="PROSITE-ProRule" id="PRU00024"/>
    </source>
</evidence>
<dbReference type="PROSITE" id="PS51017">
    <property type="entry name" value="CCT"/>
    <property type="match status" value="1"/>
</dbReference>
<proteinExistence type="inferred from homology"/>
<dbReference type="PROSITE" id="PS50119">
    <property type="entry name" value="ZF_BBOX"/>
    <property type="match status" value="1"/>
</dbReference>
<name>A0A9Q1QJV5_9CARY</name>
<dbReference type="PANTHER" id="PTHR31874:SF1">
    <property type="entry name" value="ZINC FINGER PROTEIN CONSTANS-LIKE 6"/>
    <property type="match status" value="1"/>
</dbReference>
<dbReference type="GO" id="GO:0008270">
    <property type="term" value="F:zinc ion binding"/>
    <property type="evidence" value="ECO:0007669"/>
    <property type="project" value="UniProtKB-KW"/>
</dbReference>
<comment type="similarity">
    <text evidence="2">Belongs to the CONSTANS family.</text>
</comment>
<sequence length="422" mass="48009">MASNTKIIANAVSGKTARACYCCIKKRARWYCAADDAFLCQGCDWSVHSANPLARRHERVRLKTASLERVDHNHNPINLPSWHWGLTRKTRTPRHAKHFVSGQNLASLMVPELGAGDTTSSSNECDTEDRLLYRVPTLGPFEPELSMGPDKEVIKSSQEGSYQPSDLDDLEEFAADVETLLGKGLDGESYGIEDLRFFECNENKDEEKMQDFRGVVKEENELANAGVIIKAESDDLAIREPFDLRFVYDENFPTTCELSEGQKVGGREEDEVCKLEDEKKEEVVERKKISLRLDYGAISEAWACQGSPWMNGQRPLINLDDSWPHYCLLGTVGGEMRYQLHGEYQIGGMIVGGQGAMGNGGREARVSRYREKRRTRLFSKKIRYEVRKLNAQRRPRMKGRFFKLIRKFLHSLDENDITSVNE</sequence>
<dbReference type="PANTHER" id="PTHR31874">
    <property type="entry name" value="CCT MOTIF FAMILY PROTEIN, EXPRESSED"/>
    <property type="match status" value="1"/>
</dbReference>
<keyword evidence="12" id="KW-1185">Reference proteome</keyword>
<dbReference type="InterPro" id="IPR049808">
    <property type="entry name" value="CONSTANS-like_Bbox1"/>
</dbReference>
<evidence type="ECO:0000259" key="9">
    <source>
        <dbReference type="PROSITE" id="PS50119"/>
    </source>
</evidence>
<dbReference type="OrthoDB" id="153872at2759"/>
<evidence type="ECO:0000256" key="8">
    <source>
        <dbReference type="PROSITE-ProRule" id="PRU00357"/>
    </source>
</evidence>
<dbReference type="AlphaFoldDB" id="A0A9Q1QJV5"/>
<dbReference type="InterPro" id="IPR010402">
    <property type="entry name" value="CCT_domain"/>
</dbReference>
<evidence type="ECO:0000256" key="2">
    <source>
        <dbReference type="ARBA" id="ARBA00010024"/>
    </source>
</evidence>
<keyword evidence="6 8" id="KW-0539">Nucleus</keyword>
<evidence type="ECO:0000256" key="6">
    <source>
        <dbReference type="ARBA" id="ARBA00023242"/>
    </source>
</evidence>
<dbReference type="CDD" id="cd19821">
    <property type="entry name" value="Bbox1_BBX-like"/>
    <property type="match status" value="1"/>
</dbReference>
<dbReference type="Pfam" id="PF06203">
    <property type="entry name" value="CCT"/>
    <property type="match status" value="1"/>
</dbReference>
<feature type="domain" description="B box-type" evidence="9">
    <location>
        <begin position="15"/>
        <end position="62"/>
    </location>
</feature>
<dbReference type="GO" id="GO:0006355">
    <property type="term" value="P:regulation of DNA-templated transcription"/>
    <property type="evidence" value="ECO:0007669"/>
    <property type="project" value="TreeGrafter"/>
</dbReference>
<keyword evidence="3" id="KW-0479">Metal-binding</keyword>
<evidence type="ECO:0000256" key="4">
    <source>
        <dbReference type="ARBA" id="ARBA00022771"/>
    </source>
</evidence>
<protein>
    <submittedName>
        <fullName evidence="11">Uncharacterized protein</fullName>
    </submittedName>
</protein>
<gene>
    <name evidence="11" type="ORF">Cgig2_010691</name>
</gene>
<comment type="caution">
    <text evidence="11">The sequence shown here is derived from an EMBL/GenBank/DDBJ whole genome shotgun (WGS) entry which is preliminary data.</text>
</comment>
<dbReference type="Proteomes" id="UP001153076">
    <property type="component" value="Unassembled WGS sequence"/>
</dbReference>
<evidence type="ECO:0000313" key="11">
    <source>
        <dbReference type="EMBL" id="KAJ8445333.1"/>
    </source>
</evidence>
<dbReference type="GO" id="GO:0005634">
    <property type="term" value="C:nucleus"/>
    <property type="evidence" value="ECO:0007669"/>
    <property type="project" value="UniProtKB-SubCell"/>
</dbReference>
<comment type="subcellular location">
    <subcellularLocation>
        <location evidence="1 8">Nucleus</location>
    </subcellularLocation>
</comment>
<evidence type="ECO:0000256" key="3">
    <source>
        <dbReference type="ARBA" id="ARBA00022723"/>
    </source>
</evidence>
<evidence type="ECO:0000259" key="10">
    <source>
        <dbReference type="PROSITE" id="PS51017"/>
    </source>
</evidence>